<reference evidence="1 2" key="2">
    <citation type="submission" date="2017-10" db="EMBL/GenBank/DDBJ databases">
        <title>Extensive intraspecific genome diversity in a model arbuscular mycorrhizal fungus.</title>
        <authorList>
            <person name="Chen E.C.H."/>
            <person name="Morin E."/>
            <person name="Baudet D."/>
            <person name="Noel J."/>
            <person name="Ndikumana S."/>
            <person name="Charron P."/>
            <person name="St-Onge C."/>
            <person name="Giorgi J."/>
            <person name="Grigoriev I.V."/>
            <person name="Roux C."/>
            <person name="Martin F.M."/>
            <person name="Corradi N."/>
        </authorList>
    </citation>
    <scope>NUCLEOTIDE SEQUENCE [LARGE SCALE GENOMIC DNA]</scope>
    <source>
        <strain evidence="1 2">C2</strain>
    </source>
</reference>
<comment type="caution">
    <text evidence="1">The sequence shown here is derived from an EMBL/GenBank/DDBJ whole genome shotgun (WGS) entry which is preliminary data.</text>
</comment>
<dbReference type="VEuPathDB" id="FungiDB:RhiirA1_461482"/>
<gene>
    <name evidence="1" type="ORF">RhiirC2_792577</name>
</gene>
<organism evidence="1 2">
    <name type="scientific">Rhizophagus irregularis</name>
    <dbReference type="NCBI Taxonomy" id="588596"/>
    <lineage>
        <taxon>Eukaryota</taxon>
        <taxon>Fungi</taxon>
        <taxon>Fungi incertae sedis</taxon>
        <taxon>Mucoromycota</taxon>
        <taxon>Glomeromycotina</taxon>
        <taxon>Glomeromycetes</taxon>
        <taxon>Glomerales</taxon>
        <taxon>Glomeraceae</taxon>
        <taxon>Rhizophagus</taxon>
    </lineage>
</organism>
<dbReference type="EMBL" id="LLXL01002403">
    <property type="protein sequence ID" value="PKK60932.1"/>
    <property type="molecule type" value="Genomic_DNA"/>
</dbReference>
<evidence type="ECO:0000313" key="1">
    <source>
        <dbReference type="EMBL" id="PKK60932.1"/>
    </source>
</evidence>
<accession>A0A2N1MH15</accession>
<reference evidence="1 2" key="1">
    <citation type="submission" date="2016-04" db="EMBL/GenBank/DDBJ databases">
        <title>Genome analyses suggest a sexual origin of heterokaryosis in a supposedly ancient asexual fungus.</title>
        <authorList>
            <person name="Ropars J."/>
            <person name="Sedzielewska K."/>
            <person name="Noel J."/>
            <person name="Charron P."/>
            <person name="Farinelli L."/>
            <person name="Marton T."/>
            <person name="Kruger M."/>
            <person name="Pelin A."/>
            <person name="Brachmann A."/>
            <person name="Corradi N."/>
        </authorList>
    </citation>
    <scope>NUCLEOTIDE SEQUENCE [LARGE SCALE GENOMIC DNA]</scope>
    <source>
        <strain evidence="1 2">C2</strain>
    </source>
</reference>
<dbReference type="Proteomes" id="UP000233469">
    <property type="component" value="Unassembled WGS sequence"/>
</dbReference>
<protein>
    <submittedName>
        <fullName evidence="1">Uncharacterized protein</fullName>
    </submittedName>
</protein>
<dbReference type="VEuPathDB" id="FungiDB:RhiirFUN_008356"/>
<sequence>MELEKFKSETKKKLQVTFIYDEFEDISEFNVKIEGMKIVIGIIWNNMFVDEFNLCWNNFIIEVAIENGPKSLVILTNKAEIMLLKQLEQLFTINIMYQNQQLMHWILKLELLESKILLPTYEVLYQRKVYETSSEKCVRCNEETEAWDHIRKCMKNKFILFDLWKDIVNALIDRRKGQMKEILRFGCVKSRLFLLENLLYE</sequence>
<dbReference type="AlphaFoldDB" id="A0A2N1MH15"/>
<name>A0A2N1MH15_9GLOM</name>
<evidence type="ECO:0000313" key="2">
    <source>
        <dbReference type="Proteomes" id="UP000233469"/>
    </source>
</evidence>
<proteinExistence type="predicted"/>